<evidence type="ECO:0000313" key="2">
    <source>
        <dbReference type="Proteomes" id="UP000887565"/>
    </source>
</evidence>
<organism evidence="2 3">
    <name type="scientific">Romanomermis culicivorax</name>
    <name type="common">Nematode worm</name>
    <dbReference type="NCBI Taxonomy" id="13658"/>
    <lineage>
        <taxon>Eukaryota</taxon>
        <taxon>Metazoa</taxon>
        <taxon>Ecdysozoa</taxon>
        <taxon>Nematoda</taxon>
        <taxon>Enoplea</taxon>
        <taxon>Dorylaimia</taxon>
        <taxon>Mermithida</taxon>
        <taxon>Mermithoidea</taxon>
        <taxon>Mermithidae</taxon>
        <taxon>Romanomermis</taxon>
    </lineage>
</organism>
<keyword evidence="2" id="KW-1185">Reference proteome</keyword>
<evidence type="ECO:0000313" key="3">
    <source>
        <dbReference type="WBParaSite" id="nRc.2.0.1.t26811-RA"/>
    </source>
</evidence>
<sequence>MGDGSWGQGVSYGWQGSGYRSPKRFSVEGMRMRVRGRWYQAFSWGGDGNSRSTATGRLLQLGYGNWQGKGD</sequence>
<evidence type="ECO:0000256" key="1">
    <source>
        <dbReference type="SAM" id="MobiDB-lite"/>
    </source>
</evidence>
<dbReference type="Proteomes" id="UP000887565">
    <property type="component" value="Unplaced"/>
</dbReference>
<dbReference type="AlphaFoldDB" id="A0A915JLA6"/>
<feature type="region of interest" description="Disordered" evidence="1">
    <location>
        <begin position="1"/>
        <end position="22"/>
    </location>
</feature>
<accession>A0A915JLA6</accession>
<name>A0A915JLA6_ROMCU</name>
<dbReference type="WBParaSite" id="nRc.2.0.1.t26811-RA">
    <property type="protein sequence ID" value="nRc.2.0.1.t26811-RA"/>
    <property type="gene ID" value="nRc.2.0.1.g26811"/>
</dbReference>
<reference evidence="3" key="1">
    <citation type="submission" date="2022-11" db="UniProtKB">
        <authorList>
            <consortium name="WormBaseParasite"/>
        </authorList>
    </citation>
    <scope>IDENTIFICATION</scope>
</reference>
<protein>
    <submittedName>
        <fullName evidence="3">Uncharacterized protein</fullName>
    </submittedName>
</protein>
<proteinExistence type="predicted"/>